<feature type="signal peptide" evidence="1">
    <location>
        <begin position="1"/>
        <end position="25"/>
    </location>
</feature>
<keyword evidence="4" id="KW-1185">Reference proteome</keyword>
<proteinExistence type="predicted"/>
<protein>
    <submittedName>
        <fullName evidence="3">Glycerophosphodiester phosphodiesterase</fullName>
    </submittedName>
</protein>
<reference evidence="3 4" key="1">
    <citation type="submission" date="2018-08" db="EMBL/GenBank/DDBJ databases">
        <title>Bacillus chawlae sp. nov., Bacillus glennii sp. nov., and Bacillus saganii sp. nov. Isolated from the Vehicle Assembly Building at Kennedy Space Center where the Viking Spacecraft were Assembled.</title>
        <authorList>
            <person name="Seuylemezian A."/>
            <person name="Vaishampayan P."/>
        </authorList>
    </citation>
    <scope>NUCLEOTIDE SEQUENCE [LARGE SCALE GENOMIC DNA]</scope>
    <source>
        <strain evidence="3 4">V47-23a</strain>
    </source>
</reference>
<dbReference type="PANTHER" id="PTHR46211:SF7">
    <property type="entry name" value="GLYCEROPHOSPHODIESTER PHOSPHODIESTERASE"/>
    <property type="match status" value="1"/>
</dbReference>
<dbReference type="CDD" id="cd08601">
    <property type="entry name" value="GDPD_SaGlpQ_like"/>
    <property type="match status" value="1"/>
</dbReference>
<dbReference type="PROSITE" id="PS51704">
    <property type="entry name" value="GP_PDE"/>
    <property type="match status" value="1"/>
</dbReference>
<dbReference type="Gene3D" id="3.20.20.190">
    <property type="entry name" value="Phosphatidylinositol (PI) phosphodiesterase"/>
    <property type="match status" value="1"/>
</dbReference>
<dbReference type="SUPFAM" id="SSF51695">
    <property type="entry name" value="PLC-like phosphodiesterases"/>
    <property type="match status" value="1"/>
</dbReference>
<feature type="chain" id="PRO_5039254564" evidence="1">
    <location>
        <begin position="26"/>
        <end position="296"/>
    </location>
</feature>
<dbReference type="AlphaFoldDB" id="A0A372LPD4"/>
<gene>
    <name evidence="3" type="ORF">D0469_11020</name>
</gene>
<organism evidence="3 4">
    <name type="scientific">Peribacillus saganii</name>
    <dbReference type="NCBI Taxonomy" id="2303992"/>
    <lineage>
        <taxon>Bacteria</taxon>
        <taxon>Bacillati</taxon>
        <taxon>Bacillota</taxon>
        <taxon>Bacilli</taxon>
        <taxon>Bacillales</taxon>
        <taxon>Bacillaceae</taxon>
        <taxon>Peribacillus</taxon>
    </lineage>
</organism>
<dbReference type="EMBL" id="QVTE01000030">
    <property type="protein sequence ID" value="RFU69005.1"/>
    <property type="molecule type" value="Genomic_DNA"/>
</dbReference>
<dbReference type="InterPro" id="IPR030395">
    <property type="entry name" value="GP_PDE_dom"/>
</dbReference>
<dbReference type="GO" id="GO:0006629">
    <property type="term" value="P:lipid metabolic process"/>
    <property type="evidence" value="ECO:0007669"/>
    <property type="project" value="InterPro"/>
</dbReference>
<sequence length="296" mass="33160">MKGLLRNVFMSAALVGIGSGVVAHAEAASPADQLQNKNKVLNISHRGASGHAPEHTLLAYELGEKMKGDYIEVDLQMTKDGELIAMHDETLDRTTNGTGLVKDYTLAEVKQLDAGSWFNEKYPELAKEEYVGLQVPTLEEVIETFGKGNRYYIETKSPEVYPGMEEKLLEVLKKYGLSGKKAASGKVLIQSFSSDSLKIVHELDPQIPLVQLLWYDHAAGITDAELNSYKEYSIGVGMNFDMLDKAYVQKVRQHGLEIHPYTVNEKDDMHRLIDWGVTGLFTNFPDRLQEVLKERK</sequence>
<feature type="domain" description="GP-PDE" evidence="2">
    <location>
        <begin position="40"/>
        <end position="292"/>
    </location>
</feature>
<evidence type="ECO:0000259" key="2">
    <source>
        <dbReference type="PROSITE" id="PS51704"/>
    </source>
</evidence>
<dbReference type="InterPro" id="IPR017946">
    <property type="entry name" value="PLC-like_Pdiesterase_TIM-brl"/>
</dbReference>
<dbReference type="Proteomes" id="UP000264541">
    <property type="component" value="Unassembled WGS sequence"/>
</dbReference>
<dbReference type="OrthoDB" id="384721at2"/>
<dbReference type="Pfam" id="PF03009">
    <property type="entry name" value="GDPD"/>
    <property type="match status" value="1"/>
</dbReference>
<accession>A0A372LPD4</accession>
<name>A0A372LPD4_9BACI</name>
<evidence type="ECO:0000313" key="3">
    <source>
        <dbReference type="EMBL" id="RFU69005.1"/>
    </source>
</evidence>
<evidence type="ECO:0000313" key="4">
    <source>
        <dbReference type="Proteomes" id="UP000264541"/>
    </source>
</evidence>
<dbReference type="GO" id="GO:0008081">
    <property type="term" value="F:phosphoric diester hydrolase activity"/>
    <property type="evidence" value="ECO:0007669"/>
    <property type="project" value="InterPro"/>
</dbReference>
<comment type="caution">
    <text evidence="3">The sequence shown here is derived from an EMBL/GenBank/DDBJ whole genome shotgun (WGS) entry which is preliminary data.</text>
</comment>
<keyword evidence="1" id="KW-0732">Signal</keyword>
<dbReference type="RefSeq" id="WP_117326795.1">
    <property type="nucleotide sequence ID" value="NZ_QVTE01000030.1"/>
</dbReference>
<dbReference type="PANTHER" id="PTHR46211">
    <property type="entry name" value="GLYCEROPHOSPHORYL DIESTER PHOSPHODIESTERASE"/>
    <property type="match status" value="1"/>
</dbReference>
<evidence type="ECO:0000256" key="1">
    <source>
        <dbReference type="SAM" id="SignalP"/>
    </source>
</evidence>